<dbReference type="PANTHER" id="PTHR30417:SF1">
    <property type="entry name" value="N-ACETYLMURAMOYL-L-ALANINE AMIDASE AMID"/>
    <property type="match status" value="1"/>
</dbReference>
<sequence>MRRPPPRFTLALTTGLTAGLAALVPVTAGHAAPVSRQQAYADAAARYGVPESVLLAVSFLESRWDAHAGQPSTAGGYGPMNLTDVANVSADALAAQPNEDARGDTQRPLASPDRPEYTGDQPSLRTLGTAADLTGTPERTLRTDAAANIAGGAALLARYQKDLGVSGSDPADWYGAVARYSGAPDEAGARTFADEVFDVLRSGESRRTDGGDTVSLAADPQVSPATGQLAALHLTKADASGTECPSDAGCDFIPAAYALNSADPGDYGNYDKADRPRDMKIQYLVIHDNEGYYNGTISWFQNPRAYAAANYELRSSDGHITQMIENKDLAWQAGNWYINMHSIGIEHEGFAATGATWYTEAMYRQSAKLVRYLAGRYGIPLDRQHIIGHDNVPGTLPTTIRNMHWDPGPFWDWDHYMDLVRGHADHGAGGPDSGLVTVKPGFASNQQVVTGCDKSGSGTPCAAQPTNFAYLRTAPSDDAPLVSDPKLHAGPGTTDIADVAARATDGQQFAVADRKPGWTAIWYLGQEAWLHSSQVRPAVGFVVTPKPGKDSVPVYGRAYPETSAYDGSPVPVQAVTPLGYLFASGQRYPLGLTDVPADYYYAPTIDLSMPGDHTVVRGHDRYFEIQFGHRVAYVRAADVTVRNANAAS</sequence>
<evidence type="ECO:0000256" key="6">
    <source>
        <dbReference type="SAM" id="SignalP"/>
    </source>
</evidence>
<dbReference type="AlphaFoldDB" id="A0A8J3JC55"/>
<protein>
    <recommendedName>
        <fullName evidence="2">N-acetylmuramoyl-L-alanine amidase</fullName>
        <ecNumber evidence="2">3.5.1.28</ecNumber>
    </recommendedName>
</protein>
<dbReference type="Pfam" id="PF01510">
    <property type="entry name" value="Amidase_2"/>
    <property type="match status" value="1"/>
</dbReference>
<organism evidence="8 9">
    <name type="scientific">Actinocatenispora rupis</name>
    <dbReference type="NCBI Taxonomy" id="519421"/>
    <lineage>
        <taxon>Bacteria</taxon>
        <taxon>Bacillati</taxon>
        <taxon>Actinomycetota</taxon>
        <taxon>Actinomycetes</taxon>
        <taxon>Micromonosporales</taxon>
        <taxon>Micromonosporaceae</taxon>
        <taxon>Actinocatenispora</taxon>
    </lineage>
</organism>
<dbReference type="GO" id="GO:0009253">
    <property type="term" value="P:peptidoglycan catabolic process"/>
    <property type="evidence" value="ECO:0007669"/>
    <property type="project" value="InterPro"/>
</dbReference>
<dbReference type="FunFam" id="3.40.80.10:FF:000006">
    <property type="entry name" value="N-acetylmuramoyl-L-alanine amidase"/>
    <property type="match status" value="1"/>
</dbReference>
<dbReference type="SUPFAM" id="SSF53955">
    <property type="entry name" value="Lysozyme-like"/>
    <property type="match status" value="1"/>
</dbReference>
<dbReference type="Gene3D" id="3.40.80.10">
    <property type="entry name" value="Peptidoglycan recognition protein-like"/>
    <property type="match status" value="1"/>
</dbReference>
<keyword evidence="9" id="KW-1185">Reference proteome</keyword>
<evidence type="ECO:0000256" key="3">
    <source>
        <dbReference type="ARBA" id="ARBA00022801"/>
    </source>
</evidence>
<name>A0A8J3JC55_9ACTN</name>
<feature type="chain" id="PRO_5035300194" description="N-acetylmuramoyl-L-alanine amidase" evidence="6">
    <location>
        <begin position="32"/>
        <end position="648"/>
    </location>
</feature>
<dbReference type="PANTHER" id="PTHR30417">
    <property type="entry name" value="N-ACETYLMURAMOYL-L-ALANINE AMIDASE AMID"/>
    <property type="match status" value="1"/>
</dbReference>
<dbReference type="InterPro" id="IPR023346">
    <property type="entry name" value="Lysozyme-like_dom_sf"/>
</dbReference>
<dbReference type="InterPro" id="IPR002502">
    <property type="entry name" value="Amidase_domain"/>
</dbReference>
<feature type="signal peptide" evidence="6">
    <location>
        <begin position="1"/>
        <end position="31"/>
    </location>
</feature>
<dbReference type="InterPro" id="IPR051206">
    <property type="entry name" value="NAMLAA_amidase_2"/>
</dbReference>
<comment type="catalytic activity">
    <reaction evidence="1">
        <text>Hydrolyzes the link between N-acetylmuramoyl residues and L-amino acid residues in certain cell-wall glycopeptides.</text>
        <dbReference type="EC" id="3.5.1.28"/>
    </reaction>
</comment>
<keyword evidence="4" id="KW-0961">Cell wall biogenesis/degradation</keyword>
<dbReference type="CDD" id="cd06583">
    <property type="entry name" value="PGRP"/>
    <property type="match status" value="1"/>
</dbReference>
<dbReference type="GO" id="GO:0071555">
    <property type="term" value="P:cell wall organization"/>
    <property type="evidence" value="ECO:0007669"/>
    <property type="project" value="UniProtKB-KW"/>
</dbReference>
<dbReference type="Proteomes" id="UP000612808">
    <property type="component" value="Unassembled WGS sequence"/>
</dbReference>
<dbReference type="EMBL" id="BOMB01000028">
    <property type="protein sequence ID" value="GID14049.1"/>
    <property type="molecule type" value="Genomic_DNA"/>
</dbReference>
<keyword evidence="6" id="KW-0732">Signal</keyword>
<evidence type="ECO:0000256" key="1">
    <source>
        <dbReference type="ARBA" id="ARBA00001561"/>
    </source>
</evidence>
<dbReference type="InterPro" id="IPR036505">
    <property type="entry name" value="Amidase/PGRP_sf"/>
</dbReference>
<evidence type="ECO:0000313" key="8">
    <source>
        <dbReference type="EMBL" id="GID14049.1"/>
    </source>
</evidence>
<dbReference type="GO" id="GO:0009254">
    <property type="term" value="P:peptidoglycan turnover"/>
    <property type="evidence" value="ECO:0007669"/>
    <property type="project" value="TreeGrafter"/>
</dbReference>
<reference evidence="8" key="1">
    <citation type="submission" date="2021-01" db="EMBL/GenBank/DDBJ databases">
        <title>Whole genome shotgun sequence of Actinocatenispora rupis NBRC 107355.</title>
        <authorList>
            <person name="Komaki H."/>
            <person name="Tamura T."/>
        </authorList>
    </citation>
    <scope>NUCLEOTIDE SEQUENCE</scope>
    <source>
        <strain evidence="8">NBRC 107355</strain>
    </source>
</reference>
<dbReference type="GO" id="GO:0008745">
    <property type="term" value="F:N-acetylmuramoyl-L-alanine amidase activity"/>
    <property type="evidence" value="ECO:0007669"/>
    <property type="project" value="UniProtKB-EC"/>
</dbReference>
<accession>A0A8J3JC55</accession>
<feature type="region of interest" description="Disordered" evidence="5">
    <location>
        <begin position="97"/>
        <end position="130"/>
    </location>
</feature>
<keyword evidence="3" id="KW-0378">Hydrolase</keyword>
<dbReference type="SMART" id="SM00644">
    <property type="entry name" value="Ami_2"/>
    <property type="match status" value="1"/>
</dbReference>
<evidence type="ECO:0000256" key="4">
    <source>
        <dbReference type="ARBA" id="ARBA00023316"/>
    </source>
</evidence>
<dbReference type="SUPFAM" id="SSF55846">
    <property type="entry name" value="N-acetylmuramoyl-L-alanine amidase-like"/>
    <property type="match status" value="1"/>
</dbReference>
<dbReference type="EC" id="3.5.1.28" evidence="2"/>
<evidence type="ECO:0000256" key="2">
    <source>
        <dbReference type="ARBA" id="ARBA00011901"/>
    </source>
</evidence>
<gene>
    <name evidence="8" type="ORF">Aru02nite_49380</name>
</gene>
<evidence type="ECO:0000313" key="9">
    <source>
        <dbReference type="Proteomes" id="UP000612808"/>
    </source>
</evidence>
<feature type="domain" description="N-acetylmuramoyl-L-alanine amidase" evidence="7">
    <location>
        <begin position="270"/>
        <end position="408"/>
    </location>
</feature>
<dbReference type="Gene3D" id="1.10.530.10">
    <property type="match status" value="1"/>
</dbReference>
<comment type="caution">
    <text evidence="8">The sequence shown here is derived from an EMBL/GenBank/DDBJ whole genome shotgun (WGS) entry which is preliminary data.</text>
</comment>
<evidence type="ECO:0000259" key="7">
    <source>
        <dbReference type="SMART" id="SM00644"/>
    </source>
</evidence>
<proteinExistence type="predicted"/>
<evidence type="ECO:0000256" key="5">
    <source>
        <dbReference type="SAM" id="MobiDB-lite"/>
    </source>
</evidence>